<dbReference type="SUPFAM" id="SSF51735">
    <property type="entry name" value="NAD(P)-binding Rossmann-fold domains"/>
    <property type="match status" value="1"/>
</dbReference>
<protein>
    <submittedName>
        <fullName evidence="2">NAD(P)H-binding protein</fullName>
    </submittedName>
</protein>
<evidence type="ECO:0000313" key="3">
    <source>
        <dbReference type="Proteomes" id="UP000712157"/>
    </source>
</evidence>
<gene>
    <name evidence="2" type="ORF">KTH89_22020</name>
</gene>
<dbReference type="RefSeq" id="WP_238723116.1">
    <property type="nucleotide sequence ID" value="NZ_JAHQCW010000053.1"/>
</dbReference>
<dbReference type="PANTHER" id="PTHR43355:SF2">
    <property type="entry name" value="FLAVIN REDUCTASE (NADPH)"/>
    <property type="match status" value="1"/>
</dbReference>
<sequence length="225" mass="25467">MKIAILGACGRVGGRVISEALMRGHDVVGIDIVAAPELDKRVSYYNIDMLEEEKLTENVKGCDVYIFAVIPVLKGIDHITDVIKVSLNVCRNANIPRFLYICGGLSSWESPGIYLMDAQKKPGHRMTNKTNDAIIGSHEIALEYLRTIKDVDWVCQTAPLWMEENMGERTGMYRMGTEYPVYIDPDNKDLSPQQNCHISMEDFAVCMVDEIEQSRHHFCRFTVGY</sequence>
<dbReference type="InterPro" id="IPR051606">
    <property type="entry name" value="Polyketide_Oxido-like"/>
</dbReference>
<feature type="domain" description="NAD(P)-binding" evidence="1">
    <location>
        <begin position="7"/>
        <end position="155"/>
    </location>
</feature>
<dbReference type="AlphaFoldDB" id="A0A949NJ04"/>
<dbReference type="InterPro" id="IPR036291">
    <property type="entry name" value="NAD(P)-bd_dom_sf"/>
</dbReference>
<dbReference type="InterPro" id="IPR016040">
    <property type="entry name" value="NAD(P)-bd_dom"/>
</dbReference>
<proteinExistence type="predicted"/>
<dbReference type="PANTHER" id="PTHR43355">
    <property type="entry name" value="FLAVIN REDUCTASE (NADPH)"/>
    <property type="match status" value="1"/>
</dbReference>
<dbReference type="GO" id="GO:0016646">
    <property type="term" value="F:oxidoreductase activity, acting on the CH-NH group of donors, NAD or NADP as acceptor"/>
    <property type="evidence" value="ECO:0007669"/>
    <property type="project" value="TreeGrafter"/>
</dbReference>
<evidence type="ECO:0000313" key="2">
    <source>
        <dbReference type="EMBL" id="MBU9739215.1"/>
    </source>
</evidence>
<dbReference type="Proteomes" id="UP000712157">
    <property type="component" value="Unassembled WGS sequence"/>
</dbReference>
<organism evidence="2 3">
    <name type="scientific">Diplocloster agilis</name>
    <dbReference type="NCBI Taxonomy" id="2850323"/>
    <lineage>
        <taxon>Bacteria</taxon>
        <taxon>Bacillati</taxon>
        <taxon>Bacillota</taxon>
        <taxon>Clostridia</taxon>
        <taxon>Lachnospirales</taxon>
        <taxon>Lachnospiraceae</taxon>
        <taxon>Diplocloster</taxon>
    </lineage>
</organism>
<keyword evidence="3" id="KW-1185">Reference proteome</keyword>
<evidence type="ECO:0000259" key="1">
    <source>
        <dbReference type="Pfam" id="PF13460"/>
    </source>
</evidence>
<name>A0A949NJ04_9FIRM</name>
<dbReference type="Pfam" id="PF13460">
    <property type="entry name" value="NAD_binding_10"/>
    <property type="match status" value="1"/>
</dbReference>
<accession>A0A949NJ04</accession>
<dbReference type="Gene3D" id="3.40.50.720">
    <property type="entry name" value="NAD(P)-binding Rossmann-like Domain"/>
    <property type="match status" value="1"/>
</dbReference>
<dbReference type="EMBL" id="JAHQCW010000053">
    <property type="protein sequence ID" value="MBU9739215.1"/>
    <property type="molecule type" value="Genomic_DNA"/>
</dbReference>
<reference evidence="2" key="1">
    <citation type="submission" date="2021-06" db="EMBL/GenBank/DDBJ databases">
        <title>Description of novel taxa of the family Lachnospiraceae.</title>
        <authorList>
            <person name="Chaplin A.V."/>
            <person name="Sokolova S.R."/>
            <person name="Pikina A.P."/>
            <person name="Korzhanova M."/>
            <person name="Belova V."/>
            <person name="Korostin D."/>
            <person name="Efimov B.A."/>
        </authorList>
    </citation>
    <scope>NUCLEOTIDE SEQUENCE</scope>
    <source>
        <strain evidence="2">ASD5720</strain>
    </source>
</reference>
<comment type="caution">
    <text evidence="2">The sequence shown here is derived from an EMBL/GenBank/DDBJ whole genome shotgun (WGS) entry which is preliminary data.</text>
</comment>